<gene>
    <name evidence="3" type="ORF">BGZ99_007334</name>
</gene>
<protein>
    <submittedName>
        <fullName evidence="3">Uncharacterized protein</fullName>
    </submittedName>
</protein>
<feature type="coiled-coil region" evidence="1">
    <location>
        <begin position="791"/>
        <end position="839"/>
    </location>
</feature>
<proteinExistence type="predicted"/>
<dbReference type="EMBL" id="JAAAIP010000524">
    <property type="protein sequence ID" value="KAG0315646.1"/>
    <property type="molecule type" value="Genomic_DNA"/>
</dbReference>
<name>A0A9P6RA24_9FUNG</name>
<feature type="compositionally biased region" description="Acidic residues" evidence="2">
    <location>
        <begin position="744"/>
        <end position="767"/>
    </location>
</feature>
<feature type="compositionally biased region" description="Acidic residues" evidence="2">
    <location>
        <begin position="553"/>
        <end position="570"/>
    </location>
</feature>
<dbReference type="AlphaFoldDB" id="A0A9P6RA24"/>
<sequence length="886" mass="97613">MDNPDLIPVLTPLSEILVVLDAQNEDDLVAMATAMRTLKMGLIGFHHVVGYIAETTVQSNLPKVVRRAETLQRRADDVISCVDGSSVFELQSSTLPLSSSPASCKAVQTFYDDYFDQVMSKINTRLASAASSSSDPSMGLLREALVSLQFQQAGAYLTNQGALDLAARLQESEPSKETMSLVAAIQRTAGAGDALQACQVSVRRGAIRQAARTESISEFEQLIYSQLAMNVKRKNPITRVEVDQQQQQSPVAVEGGSSGVYGDCQPLFEEALNTVKTLGLDIMGAPKTSLPETAAAKMARAILQRYIHQFQERLQRPLEEDNRGSADIELQQLETAMAVLVRIIKNMPASNTYGVMKQSLYPLMELELRVHRMSGCMLENMPSTVEAEGEEKMGEEERTRERVEVQTGVDALRCDVLADGYRASLAEVLKRVKSVAENTANTSDKDLVAFLKENVQVLIENAELWDEITEHNATEGEEGGKEGKAGDSLTSGAILKAIASRSQTARSKQLQGLTELVPFMMAQANSLEACSNVWRTTEGVQSESETRGRGVDDLDFDEDKEGNTEDEYGDGGDKHRMEEDASYDENEDSGVENEQRAPVPTVEKMLQNFYIEGDMLEGVDAESVRYESTYDCSAIISELGTKISTVSEAVDIVKKQYPLLGPTIEQAALASQRVERELASRRQDGQYHLRSLWMTFTSAAQSLSRVLPTQPELQPSYDQLNELATVTLSARTCMSKRPEGAVVADEDDEDDEDEDDEDQIGGEEQDNGDVKENKSMTAENRVCEPLGHMLRAQVKSSLAQAQDEKKKTEEMEAGGHQRVELREATLTRIEKELAEEEKRNGGDWKQSLEVVEQVRWSVAEGMGRGHVEGEVELQANALAACISSEW</sequence>
<dbReference type="OrthoDB" id="2419035at2759"/>
<keyword evidence="1" id="KW-0175">Coiled coil</keyword>
<feature type="region of interest" description="Disordered" evidence="2">
    <location>
        <begin position="537"/>
        <end position="597"/>
    </location>
</feature>
<feature type="region of interest" description="Disordered" evidence="2">
    <location>
        <begin position="735"/>
        <end position="774"/>
    </location>
</feature>
<reference evidence="3" key="1">
    <citation type="journal article" date="2020" name="Fungal Divers.">
        <title>Resolving the Mortierellaceae phylogeny through synthesis of multi-gene phylogenetics and phylogenomics.</title>
        <authorList>
            <person name="Vandepol N."/>
            <person name="Liber J."/>
            <person name="Desiro A."/>
            <person name="Na H."/>
            <person name="Kennedy M."/>
            <person name="Barry K."/>
            <person name="Grigoriev I.V."/>
            <person name="Miller A.N."/>
            <person name="O'Donnell K."/>
            <person name="Stajich J.E."/>
            <person name="Bonito G."/>
        </authorList>
    </citation>
    <scope>NUCLEOTIDE SEQUENCE</scope>
    <source>
        <strain evidence="3">REB-010B</strain>
    </source>
</reference>
<accession>A0A9P6RA24</accession>
<feature type="compositionally biased region" description="Acidic residues" evidence="2">
    <location>
        <begin position="580"/>
        <end position="591"/>
    </location>
</feature>
<evidence type="ECO:0000256" key="1">
    <source>
        <dbReference type="SAM" id="Coils"/>
    </source>
</evidence>
<dbReference type="Proteomes" id="UP000738325">
    <property type="component" value="Unassembled WGS sequence"/>
</dbReference>
<evidence type="ECO:0000313" key="3">
    <source>
        <dbReference type="EMBL" id="KAG0315646.1"/>
    </source>
</evidence>
<comment type="caution">
    <text evidence="3">The sequence shown here is derived from an EMBL/GenBank/DDBJ whole genome shotgun (WGS) entry which is preliminary data.</text>
</comment>
<evidence type="ECO:0000256" key="2">
    <source>
        <dbReference type="SAM" id="MobiDB-lite"/>
    </source>
</evidence>
<feature type="region of interest" description="Disordered" evidence="2">
    <location>
        <begin position="385"/>
        <end position="404"/>
    </location>
</feature>
<feature type="compositionally biased region" description="Basic and acidic residues" evidence="2">
    <location>
        <begin position="390"/>
        <end position="404"/>
    </location>
</feature>
<keyword evidence="4" id="KW-1185">Reference proteome</keyword>
<organism evidence="3 4">
    <name type="scientific">Dissophora globulifera</name>
    <dbReference type="NCBI Taxonomy" id="979702"/>
    <lineage>
        <taxon>Eukaryota</taxon>
        <taxon>Fungi</taxon>
        <taxon>Fungi incertae sedis</taxon>
        <taxon>Mucoromycota</taxon>
        <taxon>Mortierellomycotina</taxon>
        <taxon>Mortierellomycetes</taxon>
        <taxon>Mortierellales</taxon>
        <taxon>Mortierellaceae</taxon>
        <taxon>Dissophora</taxon>
    </lineage>
</organism>
<evidence type="ECO:0000313" key="4">
    <source>
        <dbReference type="Proteomes" id="UP000738325"/>
    </source>
</evidence>